<dbReference type="PROSITE" id="PS51900">
    <property type="entry name" value="CB"/>
    <property type="match status" value="1"/>
</dbReference>
<evidence type="ECO:0000256" key="3">
    <source>
        <dbReference type="ARBA" id="ARBA00023172"/>
    </source>
</evidence>
<dbReference type="RefSeq" id="WP_016456259.1">
    <property type="nucleotide sequence ID" value="NZ_KE150269.1"/>
</dbReference>
<dbReference type="Gene3D" id="1.10.150.130">
    <property type="match status" value="1"/>
</dbReference>
<evidence type="ECO:0008006" key="9">
    <source>
        <dbReference type="Google" id="ProtNLM"/>
    </source>
</evidence>
<dbReference type="CDD" id="cd00397">
    <property type="entry name" value="DNA_BRE_C"/>
    <property type="match status" value="1"/>
</dbReference>
<dbReference type="GO" id="GO:0003677">
    <property type="term" value="F:DNA binding"/>
    <property type="evidence" value="ECO:0007669"/>
    <property type="project" value="UniProtKB-UniRule"/>
</dbReference>
<dbReference type="AlphaFoldDB" id="S2WGW0"/>
<dbReference type="PANTHER" id="PTHR30349:SF64">
    <property type="entry name" value="PROPHAGE INTEGRASE INTD-RELATED"/>
    <property type="match status" value="1"/>
</dbReference>
<dbReference type="InterPro" id="IPR013762">
    <property type="entry name" value="Integrase-like_cat_sf"/>
</dbReference>
<keyword evidence="3" id="KW-0233">DNA recombination</keyword>
<dbReference type="STRING" id="883161.HMPREF9306_01433"/>
<proteinExistence type="inferred from homology"/>
<evidence type="ECO:0000259" key="6">
    <source>
        <dbReference type="PROSITE" id="PS51900"/>
    </source>
</evidence>
<evidence type="ECO:0000256" key="2">
    <source>
        <dbReference type="ARBA" id="ARBA00023125"/>
    </source>
</evidence>
<protein>
    <recommendedName>
        <fullName evidence="9">Tyr recombinase domain-containing protein</fullName>
    </recommendedName>
</protein>
<dbReference type="SUPFAM" id="SSF56349">
    <property type="entry name" value="DNA breaking-rejoining enzymes"/>
    <property type="match status" value="1"/>
</dbReference>
<evidence type="ECO:0000259" key="5">
    <source>
        <dbReference type="PROSITE" id="PS51898"/>
    </source>
</evidence>
<dbReference type="GO" id="GO:0015074">
    <property type="term" value="P:DNA integration"/>
    <property type="evidence" value="ECO:0007669"/>
    <property type="project" value="InterPro"/>
</dbReference>
<comment type="caution">
    <text evidence="7">The sequence shown here is derived from an EMBL/GenBank/DDBJ whole genome shotgun (WGS) entry which is preliminary data.</text>
</comment>
<dbReference type="InterPro" id="IPR050090">
    <property type="entry name" value="Tyrosine_recombinase_XerCD"/>
</dbReference>
<keyword evidence="8" id="KW-1185">Reference proteome</keyword>
<comment type="similarity">
    <text evidence="1">Belongs to the 'phage' integrase family.</text>
</comment>
<dbReference type="PANTHER" id="PTHR30349">
    <property type="entry name" value="PHAGE INTEGRASE-RELATED"/>
    <property type="match status" value="1"/>
</dbReference>
<dbReference type="Pfam" id="PF00589">
    <property type="entry name" value="Phage_integrase"/>
    <property type="match status" value="1"/>
</dbReference>
<feature type="domain" description="Core-binding (CB)" evidence="6">
    <location>
        <begin position="10"/>
        <end position="88"/>
    </location>
</feature>
<evidence type="ECO:0000313" key="8">
    <source>
        <dbReference type="Proteomes" id="UP000014417"/>
    </source>
</evidence>
<sequence>MDKRCKTIPAAWQSLLSSWVNSLKASGASNQTVRLRRAHIARFARAVIKPPLEIEANDVNSYLACRDWSRETRRAFVASFKNFCRFIERPELIESLPKVPAALPAPRPAPTDAYELALESASRRVRLMLRLAAELGLRRNEIAQINTSDLGEDLLGFSLMVHGKGGKIRFMPISADLMGELNRQANASGWVFPGNIDGHISANWAGKLIASALPGRWTAHTLRHRFATRAYSASDDLLAVSRLLGHASVATTQRYVATDAARLRKVASLAA</sequence>
<dbReference type="GO" id="GO:0006310">
    <property type="term" value="P:DNA recombination"/>
    <property type="evidence" value="ECO:0007669"/>
    <property type="project" value="UniProtKB-KW"/>
</dbReference>
<dbReference type="InterPro" id="IPR044068">
    <property type="entry name" value="CB"/>
</dbReference>
<dbReference type="InterPro" id="IPR011010">
    <property type="entry name" value="DNA_brk_join_enz"/>
</dbReference>
<name>S2WGW0_9ACTN</name>
<evidence type="ECO:0000256" key="1">
    <source>
        <dbReference type="ARBA" id="ARBA00008857"/>
    </source>
</evidence>
<keyword evidence="2 4" id="KW-0238">DNA-binding</keyword>
<dbReference type="EMBL" id="AGZR01000009">
    <property type="protein sequence ID" value="EPD31877.1"/>
    <property type="molecule type" value="Genomic_DNA"/>
</dbReference>
<feature type="domain" description="Tyr recombinase" evidence="5">
    <location>
        <begin position="104"/>
        <end position="268"/>
    </location>
</feature>
<dbReference type="InterPro" id="IPR010998">
    <property type="entry name" value="Integrase_recombinase_N"/>
</dbReference>
<evidence type="ECO:0000313" key="7">
    <source>
        <dbReference type="EMBL" id="EPD31877.1"/>
    </source>
</evidence>
<reference evidence="7 8" key="1">
    <citation type="submission" date="2013-04" db="EMBL/GenBank/DDBJ databases">
        <title>The Genome Sequence of Propionimicrobium lymphophilum ACS-093-V-SCH5.</title>
        <authorList>
            <consortium name="The Broad Institute Genomics Platform"/>
            <person name="Earl A."/>
            <person name="Ward D."/>
            <person name="Feldgarden M."/>
            <person name="Gevers D."/>
            <person name="Saerens B."/>
            <person name="Vaneechoutte M."/>
            <person name="Walker B."/>
            <person name="Young S."/>
            <person name="Zeng Q."/>
            <person name="Gargeya S."/>
            <person name="Fitzgerald M."/>
            <person name="Haas B."/>
            <person name="Abouelleil A."/>
            <person name="Allen A.W."/>
            <person name="Alvarado L."/>
            <person name="Arachchi H.M."/>
            <person name="Berlin A.M."/>
            <person name="Chapman S.B."/>
            <person name="Gainer-Dewar J."/>
            <person name="Goldberg J."/>
            <person name="Griggs A."/>
            <person name="Gujja S."/>
            <person name="Hansen M."/>
            <person name="Howarth C."/>
            <person name="Imamovic A."/>
            <person name="Ireland A."/>
            <person name="Larimer J."/>
            <person name="McCowan C."/>
            <person name="Murphy C."/>
            <person name="Pearson M."/>
            <person name="Poon T.W."/>
            <person name="Priest M."/>
            <person name="Roberts A."/>
            <person name="Saif S."/>
            <person name="Shea T."/>
            <person name="Sisk P."/>
            <person name="Sykes S."/>
            <person name="Wortman J."/>
            <person name="Nusbaum C."/>
            <person name="Birren B."/>
        </authorList>
    </citation>
    <scope>NUCLEOTIDE SEQUENCE [LARGE SCALE GENOMIC DNA]</scope>
    <source>
        <strain evidence="7 8">ACS-093-V-SCH5</strain>
    </source>
</reference>
<dbReference type="Proteomes" id="UP000014417">
    <property type="component" value="Unassembled WGS sequence"/>
</dbReference>
<dbReference type="HOGENOM" id="CLU_027562_9_7_11"/>
<dbReference type="Gene3D" id="1.10.443.10">
    <property type="entry name" value="Intergrase catalytic core"/>
    <property type="match status" value="1"/>
</dbReference>
<dbReference type="PROSITE" id="PS51898">
    <property type="entry name" value="TYR_RECOMBINASE"/>
    <property type="match status" value="1"/>
</dbReference>
<dbReference type="OrthoDB" id="1822491at2"/>
<accession>S2WGW0</accession>
<dbReference type="InterPro" id="IPR002104">
    <property type="entry name" value="Integrase_catalytic"/>
</dbReference>
<organism evidence="7 8">
    <name type="scientific">Propionimicrobium lymphophilum ACS-093-V-SCH5</name>
    <dbReference type="NCBI Taxonomy" id="883161"/>
    <lineage>
        <taxon>Bacteria</taxon>
        <taxon>Bacillati</taxon>
        <taxon>Actinomycetota</taxon>
        <taxon>Actinomycetes</taxon>
        <taxon>Propionibacteriales</taxon>
        <taxon>Propionibacteriaceae</taxon>
        <taxon>Propionimicrobium</taxon>
    </lineage>
</organism>
<gene>
    <name evidence="7" type="ORF">HMPREF9306_01433</name>
</gene>
<evidence type="ECO:0000256" key="4">
    <source>
        <dbReference type="PROSITE-ProRule" id="PRU01248"/>
    </source>
</evidence>